<evidence type="ECO:0000313" key="8">
    <source>
        <dbReference type="Proteomes" id="UP001152599"/>
    </source>
</evidence>
<comment type="caution">
    <text evidence="7">The sequence shown here is derived from an EMBL/GenBank/DDBJ whole genome shotgun (WGS) entry which is preliminary data.</text>
</comment>
<dbReference type="NCBIfam" id="TIGR00536">
    <property type="entry name" value="hemK_fam"/>
    <property type="match status" value="1"/>
</dbReference>
<keyword evidence="8" id="KW-1185">Reference proteome</keyword>
<name>A0A9X4RXD8_9FLAO</name>
<evidence type="ECO:0000259" key="6">
    <source>
        <dbReference type="Pfam" id="PF05175"/>
    </source>
</evidence>
<dbReference type="GO" id="GO:0032259">
    <property type="term" value="P:methylation"/>
    <property type="evidence" value="ECO:0007669"/>
    <property type="project" value="UniProtKB-KW"/>
</dbReference>
<dbReference type="Proteomes" id="UP001152599">
    <property type="component" value="Unassembled WGS sequence"/>
</dbReference>
<dbReference type="InterPro" id="IPR019874">
    <property type="entry name" value="RF_methyltr_PrmC"/>
</dbReference>
<dbReference type="PANTHER" id="PTHR18895:SF74">
    <property type="entry name" value="MTRF1L RELEASE FACTOR GLUTAMINE METHYLTRANSFERASE"/>
    <property type="match status" value="1"/>
</dbReference>
<dbReference type="InterPro" id="IPR004556">
    <property type="entry name" value="HemK-like"/>
</dbReference>
<dbReference type="NCBIfam" id="TIGR03534">
    <property type="entry name" value="RF_mod_PrmC"/>
    <property type="match status" value="1"/>
</dbReference>
<dbReference type="PANTHER" id="PTHR18895">
    <property type="entry name" value="HEMK METHYLTRANSFERASE"/>
    <property type="match status" value="1"/>
</dbReference>
<keyword evidence="3 7" id="KW-0808">Transferase</keyword>
<comment type="catalytic activity">
    <reaction evidence="5">
        <text>L-glutaminyl-[peptide chain release factor] + S-adenosyl-L-methionine = N(5)-methyl-L-glutaminyl-[peptide chain release factor] + S-adenosyl-L-homocysteine + H(+)</text>
        <dbReference type="Rhea" id="RHEA:42896"/>
        <dbReference type="Rhea" id="RHEA-COMP:10271"/>
        <dbReference type="Rhea" id="RHEA-COMP:10272"/>
        <dbReference type="ChEBI" id="CHEBI:15378"/>
        <dbReference type="ChEBI" id="CHEBI:30011"/>
        <dbReference type="ChEBI" id="CHEBI:57856"/>
        <dbReference type="ChEBI" id="CHEBI:59789"/>
        <dbReference type="ChEBI" id="CHEBI:61891"/>
        <dbReference type="EC" id="2.1.1.297"/>
    </reaction>
</comment>
<organism evidence="7 8">
    <name type="scientific">Profundicola chukchiensis</name>
    <dbReference type="NCBI Taxonomy" id="2961959"/>
    <lineage>
        <taxon>Bacteria</taxon>
        <taxon>Pseudomonadati</taxon>
        <taxon>Bacteroidota</taxon>
        <taxon>Flavobacteriia</taxon>
        <taxon>Flavobacteriales</taxon>
        <taxon>Weeksellaceae</taxon>
        <taxon>Profundicola</taxon>
    </lineage>
</organism>
<evidence type="ECO:0000256" key="5">
    <source>
        <dbReference type="ARBA" id="ARBA00048391"/>
    </source>
</evidence>
<dbReference type="GO" id="GO:0102559">
    <property type="term" value="F:peptide chain release factor N(5)-glutamine methyltransferase activity"/>
    <property type="evidence" value="ECO:0007669"/>
    <property type="project" value="UniProtKB-EC"/>
</dbReference>
<evidence type="ECO:0000256" key="2">
    <source>
        <dbReference type="ARBA" id="ARBA00022603"/>
    </source>
</evidence>
<dbReference type="InterPro" id="IPR002052">
    <property type="entry name" value="DNA_methylase_N6_adenine_CS"/>
</dbReference>
<gene>
    <name evidence="7" type="primary">prmC</name>
    <name evidence="7" type="ORF">NMK71_07210</name>
</gene>
<dbReference type="EMBL" id="JANCMU010000003">
    <property type="protein sequence ID" value="MDG4946199.1"/>
    <property type="molecule type" value="Genomic_DNA"/>
</dbReference>
<evidence type="ECO:0000256" key="1">
    <source>
        <dbReference type="ARBA" id="ARBA00012771"/>
    </source>
</evidence>
<dbReference type="SUPFAM" id="SSF53335">
    <property type="entry name" value="S-adenosyl-L-methionine-dependent methyltransferases"/>
    <property type="match status" value="1"/>
</dbReference>
<dbReference type="Gene3D" id="3.40.50.150">
    <property type="entry name" value="Vaccinia Virus protein VP39"/>
    <property type="match status" value="1"/>
</dbReference>
<protein>
    <recommendedName>
        <fullName evidence="1">peptide chain release factor N(5)-glutamine methyltransferase</fullName>
        <ecNumber evidence="1">2.1.1.297</ecNumber>
    </recommendedName>
</protein>
<proteinExistence type="predicted"/>
<reference evidence="7" key="1">
    <citation type="submission" date="2022-07" db="EMBL/GenBank/DDBJ databases">
        <title>Description and genome-wide analysis of Profundicola chukchiensis gen. nov., sp. nov., marine bacteria isolated from bottom sediments of the Chukchi Sea.</title>
        <authorList>
            <person name="Romanenko L."/>
            <person name="Otstavnykh N."/>
            <person name="Kurilenko V."/>
            <person name="Eremeev V."/>
            <person name="Velansky P."/>
            <person name="Mikhailov V."/>
            <person name="Isaeva M."/>
        </authorList>
    </citation>
    <scope>NUCLEOTIDE SEQUENCE</scope>
    <source>
        <strain evidence="7">KMM 9713</strain>
    </source>
</reference>
<dbReference type="InterPro" id="IPR050320">
    <property type="entry name" value="N5-glutamine_MTase"/>
</dbReference>
<sequence length="291" mass="33539">MTIQDIRDKFQERLSELYTKDEIDTIFFSLAETHLRKDKNIIRAGLHESWPELKDAEKHFDFALTNLMTGTPFQYVMGETQFMDHKLFVNPNVLIPRPETEELAEWIIQDYTNPNNEFDGNILDIGTGSGALAIALKAAFPKASVHALDISPEALEVAKNNAMYNHTKINFHEIDILNTFLDDLPYFDIIVSNPPYIPSSEKAEMQEQVSKHEPEIALFVPDEDPTVFYNKINQLALDKLKPKAAVYLEIHQNLMEETKKIFEFSFGKVNAKKDISNNWRMLKVQQPFTCK</sequence>
<dbReference type="CDD" id="cd02440">
    <property type="entry name" value="AdoMet_MTases"/>
    <property type="match status" value="1"/>
</dbReference>
<dbReference type="Pfam" id="PF05175">
    <property type="entry name" value="MTS"/>
    <property type="match status" value="1"/>
</dbReference>
<evidence type="ECO:0000313" key="7">
    <source>
        <dbReference type="EMBL" id="MDG4946199.1"/>
    </source>
</evidence>
<keyword evidence="4" id="KW-0949">S-adenosyl-L-methionine</keyword>
<evidence type="ECO:0000256" key="3">
    <source>
        <dbReference type="ARBA" id="ARBA00022679"/>
    </source>
</evidence>
<keyword evidence="2 7" id="KW-0489">Methyltransferase</keyword>
<dbReference type="GO" id="GO:0003676">
    <property type="term" value="F:nucleic acid binding"/>
    <property type="evidence" value="ECO:0007669"/>
    <property type="project" value="InterPro"/>
</dbReference>
<evidence type="ECO:0000256" key="4">
    <source>
        <dbReference type="ARBA" id="ARBA00022691"/>
    </source>
</evidence>
<dbReference type="InterPro" id="IPR029063">
    <property type="entry name" value="SAM-dependent_MTases_sf"/>
</dbReference>
<dbReference type="RefSeq" id="WP_304420677.1">
    <property type="nucleotide sequence ID" value="NZ_JANCMU010000003.1"/>
</dbReference>
<feature type="domain" description="Methyltransferase small" evidence="6">
    <location>
        <begin position="116"/>
        <end position="200"/>
    </location>
</feature>
<dbReference type="PROSITE" id="PS00092">
    <property type="entry name" value="N6_MTASE"/>
    <property type="match status" value="1"/>
</dbReference>
<dbReference type="EC" id="2.1.1.297" evidence="1"/>
<dbReference type="AlphaFoldDB" id="A0A9X4RXD8"/>
<dbReference type="InterPro" id="IPR007848">
    <property type="entry name" value="Small_mtfrase_dom"/>
</dbReference>
<accession>A0A9X4RXD8</accession>